<keyword evidence="10" id="KW-0539">Nucleus</keyword>
<keyword evidence="15" id="KW-1185">Reference proteome</keyword>
<dbReference type="AlphaFoldDB" id="A0AA47M029"/>
<dbReference type="GO" id="GO:0005634">
    <property type="term" value="C:nucleus"/>
    <property type="evidence" value="ECO:0007669"/>
    <property type="project" value="UniProtKB-SubCell"/>
</dbReference>
<name>A0AA47M029_MERPO</name>
<evidence type="ECO:0000256" key="11">
    <source>
        <dbReference type="ARBA" id="ARBA00030126"/>
    </source>
</evidence>
<organism evidence="14 15">
    <name type="scientific">Merluccius polli</name>
    <name type="common">Benguela hake</name>
    <name type="synonym">Merluccius cadenati</name>
    <dbReference type="NCBI Taxonomy" id="89951"/>
    <lineage>
        <taxon>Eukaryota</taxon>
        <taxon>Metazoa</taxon>
        <taxon>Chordata</taxon>
        <taxon>Craniata</taxon>
        <taxon>Vertebrata</taxon>
        <taxon>Euteleostomi</taxon>
        <taxon>Actinopterygii</taxon>
        <taxon>Neopterygii</taxon>
        <taxon>Teleostei</taxon>
        <taxon>Neoteleostei</taxon>
        <taxon>Acanthomorphata</taxon>
        <taxon>Zeiogadaria</taxon>
        <taxon>Gadariae</taxon>
        <taxon>Gadiformes</taxon>
        <taxon>Gadoidei</taxon>
        <taxon>Merlucciidae</taxon>
        <taxon>Merluccius</taxon>
    </lineage>
</organism>
<proteinExistence type="inferred from homology"/>
<evidence type="ECO:0000256" key="8">
    <source>
        <dbReference type="ARBA" id="ARBA00022723"/>
    </source>
</evidence>
<dbReference type="InterPro" id="IPR026103">
    <property type="entry name" value="HARBI1_animal"/>
</dbReference>
<dbReference type="InterPro" id="IPR027806">
    <property type="entry name" value="HARBI1_dom"/>
</dbReference>
<protein>
    <recommendedName>
        <fullName evidence="5">Putative nuclease HARBI1</fullName>
    </recommendedName>
    <alternativeName>
        <fullName evidence="11">Harbinger transposase-derived nuclease</fullName>
    </alternativeName>
</protein>
<evidence type="ECO:0000256" key="2">
    <source>
        <dbReference type="ARBA" id="ARBA00004123"/>
    </source>
</evidence>
<dbReference type="Pfam" id="PF13359">
    <property type="entry name" value="DDE_Tnp_4"/>
    <property type="match status" value="1"/>
</dbReference>
<evidence type="ECO:0000256" key="5">
    <source>
        <dbReference type="ARBA" id="ARBA00015519"/>
    </source>
</evidence>
<evidence type="ECO:0000256" key="1">
    <source>
        <dbReference type="ARBA" id="ARBA00001968"/>
    </source>
</evidence>
<keyword evidence="8" id="KW-0479">Metal-binding</keyword>
<keyword evidence="9" id="KW-0378">Hydrolase</keyword>
<evidence type="ECO:0000256" key="3">
    <source>
        <dbReference type="ARBA" id="ARBA00004496"/>
    </source>
</evidence>
<comment type="cofactor">
    <cofactor evidence="1">
        <name>a divalent metal cation</name>
        <dbReference type="ChEBI" id="CHEBI:60240"/>
    </cofactor>
</comment>
<dbReference type="GO" id="GO:0005737">
    <property type="term" value="C:cytoplasm"/>
    <property type="evidence" value="ECO:0007669"/>
    <property type="project" value="UniProtKB-SubCell"/>
</dbReference>
<dbReference type="GO" id="GO:0004518">
    <property type="term" value="F:nuclease activity"/>
    <property type="evidence" value="ECO:0007669"/>
    <property type="project" value="UniProtKB-KW"/>
</dbReference>
<dbReference type="PANTHER" id="PTHR22930">
    <property type="match status" value="1"/>
</dbReference>
<dbReference type="PANTHER" id="PTHR22930:SF267">
    <property type="entry name" value="NUCLEASE HARBI1-RELATED"/>
    <property type="match status" value="1"/>
</dbReference>
<evidence type="ECO:0000256" key="9">
    <source>
        <dbReference type="ARBA" id="ARBA00022801"/>
    </source>
</evidence>
<evidence type="ECO:0000256" key="10">
    <source>
        <dbReference type="ARBA" id="ARBA00023242"/>
    </source>
</evidence>
<dbReference type="InterPro" id="IPR045249">
    <property type="entry name" value="HARBI1-like"/>
</dbReference>
<evidence type="ECO:0000256" key="12">
    <source>
        <dbReference type="ARBA" id="ARBA00045850"/>
    </source>
</evidence>
<comment type="caution">
    <text evidence="14">The sequence shown here is derived from an EMBL/GenBank/DDBJ whole genome shotgun (WGS) entry which is preliminary data.</text>
</comment>
<dbReference type="Proteomes" id="UP001174136">
    <property type="component" value="Unassembled WGS sequence"/>
</dbReference>
<feature type="domain" description="DDE Tnp4" evidence="13">
    <location>
        <begin position="248"/>
        <end position="400"/>
    </location>
</feature>
<dbReference type="GO" id="GO:0046872">
    <property type="term" value="F:metal ion binding"/>
    <property type="evidence" value="ECO:0007669"/>
    <property type="project" value="UniProtKB-KW"/>
</dbReference>
<keyword evidence="7" id="KW-0540">Nuclease</keyword>
<evidence type="ECO:0000259" key="13">
    <source>
        <dbReference type="Pfam" id="PF13359"/>
    </source>
</evidence>
<keyword evidence="6" id="KW-0963">Cytoplasm</keyword>
<sequence length="446" mass="50128">MNTHIHTHTCVGTNTTQRATHEHTHTHTHTPYFHPCPLPGPLIVNTVIFGTDGRIPFFADDDISDIPLELFSTAIASQSPAKRQWAPGIKTQVSNWSAIHNRKLMEVLWVAAREENPPRPLRDRMDPLTLPDHVLIRQYRLSRPAIVFLADNLSNDLKRETRRSTPLPVVLQIMAALRFYASGSFQMVVGGTLGVSQSSISRVVRDVSNALCRRARQFIKFPATNEECIRTKQQFFDIAGFPNVLGAVDGTHIAIKAPSDEEDGFVNRKNFHSINTQVICDATLRVTDLVAKWPGSTHDSFILMNSGTGIKFNEGEMPDGWLLGGSGYTLRPWLMTPILHPATEPDERYSRAQRKTRSVVERCIGVVKSRFRCIDRSGGVLQYIPERACKIITCAFILHNICIMYRLPIPNITDDHDPECDVPGPVPAPCNSGIQVRQDLIRRRFM</sequence>
<evidence type="ECO:0000256" key="7">
    <source>
        <dbReference type="ARBA" id="ARBA00022722"/>
    </source>
</evidence>
<comment type="function">
    <text evidence="12">Transposase-derived protein that may have nuclease activity. Does not have transposase activity.</text>
</comment>
<evidence type="ECO:0000313" key="14">
    <source>
        <dbReference type="EMBL" id="KAK0131153.1"/>
    </source>
</evidence>
<reference evidence="14" key="1">
    <citation type="journal article" date="2023" name="Front. Mar. Sci.">
        <title>A new Merluccius polli reference genome to investigate the effects of global change in West African waters.</title>
        <authorList>
            <person name="Mateo J.L."/>
            <person name="Blanco-Fernandez C."/>
            <person name="Garcia-Vazquez E."/>
            <person name="Machado-Schiaffino G."/>
        </authorList>
    </citation>
    <scope>NUCLEOTIDE SEQUENCE</scope>
    <source>
        <strain evidence="14">C29</strain>
        <tissue evidence="14">Fin</tissue>
    </source>
</reference>
<evidence type="ECO:0000256" key="6">
    <source>
        <dbReference type="ARBA" id="ARBA00022490"/>
    </source>
</evidence>
<dbReference type="EMBL" id="JAOPHQ010006563">
    <property type="protein sequence ID" value="KAK0131153.1"/>
    <property type="molecule type" value="Genomic_DNA"/>
</dbReference>
<comment type="similarity">
    <text evidence="4">Belongs to the HARBI1 family.</text>
</comment>
<dbReference type="PRINTS" id="PR02086">
    <property type="entry name" value="PUTNUCHARBI1"/>
</dbReference>
<comment type="subcellular location">
    <subcellularLocation>
        <location evidence="3">Cytoplasm</location>
    </subcellularLocation>
    <subcellularLocation>
        <location evidence="2">Nucleus</location>
    </subcellularLocation>
</comment>
<gene>
    <name evidence="14" type="primary">harbi1_163</name>
    <name evidence="14" type="ORF">N1851_034159</name>
</gene>
<accession>A0AA47M029</accession>
<evidence type="ECO:0000256" key="4">
    <source>
        <dbReference type="ARBA" id="ARBA00006958"/>
    </source>
</evidence>
<evidence type="ECO:0000313" key="15">
    <source>
        <dbReference type="Proteomes" id="UP001174136"/>
    </source>
</evidence>
<dbReference type="GO" id="GO:0016787">
    <property type="term" value="F:hydrolase activity"/>
    <property type="evidence" value="ECO:0007669"/>
    <property type="project" value="UniProtKB-KW"/>
</dbReference>